<dbReference type="PANTHER" id="PTHR30136">
    <property type="entry name" value="HELIX-TURN-HELIX TRANSCRIPTIONAL REGULATOR, ICLR FAMILY"/>
    <property type="match status" value="1"/>
</dbReference>
<reference evidence="9 10" key="1">
    <citation type="submission" date="2012-08" db="EMBL/GenBank/DDBJ databases">
        <title>Whole genome shotgun sequence of Kineosphaera limosa NBRC 100340.</title>
        <authorList>
            <person name="Yoshida I."/>
            <person name="Isaki S."/>
            <person name="Hosoyama A."/>
            <person name="Tsuchikane K."/>
            <person name="Katsumata H."/>
            <person name="Ando Y."/>
            <person name="Ohji S."/>
            <person name="Hamada M."/>
            <person name="Tamura T."/>
            <person name="Yamazoe A."/>
            <person name="Yamazaki S."/>
            <person name="Fujita N."/>
        </authorList>
    </citation>
    <scope>NUCLEOTIDE SEQUENCE [LARGE SCALE GENOMIC DNA]</scope>
    <source>
        <strain evidence="9 10">NBRC 100340</strain>
    </source>
</reference>
<dbReference type="AlphaFoldDB" id="K6WP85"/>
<keyword evidence="4" id="KW-0804">Transcription</keyword>
<evidence type="ECO:0000256" key="2">
    <source>
        <dbReference type="ARBA" id="ARBA00023015"/>
    </source>
</evidence>
<dbReference type="SMART" id="SM00346">
    <property type="entry name" value="HTH_ICLR"/>
    <property type="match status" value="1"/>
</dbReference>
<dbReference type="InterPro" id="IPR029016">
    <property type="entry name" value="GAF-like_dom_sf"/>
</dbReference>
<feature type="domain" description="IclR-ED" evidence="8">
    <location>
        <begin position="84"/>
        <end position="264"/>
    </location>
</feature>
<dbReference type="InterPro" id="IPR036388">
    <property type="entry name" value="WH-like_DNA-bd_sf"/>
</dbReference>
<keyword evidence="1" id="KW-0319">Glycerol metabolism</keyword>
<keyword evidence="3" id="KW-0238">DNA-binding</keyword>
<evidence type="ECO:0000313" key="10">
    <source>
        <dbReference type="Proteomes" id="UP000008366"/>
    </source>
</evidence>
<dbReference type="SUPFAM" id="SSF55781">
    <property type="entry name" value="GAF domain-like"/>
    <property type="match status" value="1"/>
</dbReference>
<evidence type="ECO:0000259" key="8">
    <source>
        <dbReference type="PROSITE" id="PS51078"/>
    </source>
</evidence>
<dbReference type="GO" id="GO:0003677">
    <property type="term" value="F:DNA binding"/>
    <property type="evidence" value="ECO:0007669"/>
    <property type="project" value="UniProtKB-KW"/>
</dbReference>
<gene>
    <name evidence="9" type="ORF">KILIM_024_00460</name>
</gene>
<comment type="function">
    <text evidence="5">May be an activator protein for the gylABX operon.</text>
</comment>
<dbReference type="Gene3D" id="1.10.10.10">
    <property type="entry name" value="Winged helix-like DNA-binding domain superfamily/Winged helix DNA-binding domain"/>
    <property type="match status" value="1"/>
</dbReference>
<name>K6WP85_9MICO</name>
<sequence>MPVNDDAAAVSEAPAAARGGGVQSVERVFDLMEIIADAGGEISLSDLAASSQLPLPTIHRLLRTLVALGYARQLPSRHYALGARLIRLGEQAGKQLGTLAGPQLKRLVDELGETANLAMLDGDGAVYVAQRPSPHAMRMFTEVGRRVPLHNTGVGKALLSTMGDAEVARIISRTGLAPQRTPKSHATPEELLADLATIREQGYAVDDEEQELGVRCYALTVPGAPVPIALSVSGPLARVDLRFAARALPVLRDAAEVLGRELARN</sequence>
<evidence type="ECO:0000256" key="5">
    <source>
        <dbReference type="ARBA" id="ARBA00058938"/>
    </source>
</evidence>
<dbReference type="InterPro" id="IPR050707">
    <property type="entry name" value="HTH_MetabolicPath_Reg"/>
</dbReference>
<proteinExistence type="predicted"/>
<dbReference type="EMBL" id="BAHD01000024">
    <property type="protein sequence ID" value="GAB95636.1"/>
    <property type="molecule type" value="Genomic_DNA"/>
</dbReference>
<keyword evidence="2" id="KW-0805">Transcription regulation</keyword>
<dbReference type="eggNOG" id="COG1414">
    <property type="taxonomic scope" value="Bacteria"/>
</dbReference>
<organism evidence="9 10">
    <name type="scientific">Kineosphaera limosa NBRC 100340</name>
    <dbReference type="NCBI Taxonomy" id="1184609"/>
    <lineage>
        <taxon>Bacteria</taxon>
        <taxon>Bacillati</taxon>
        <taxon>Actinomycetota</taxon>
        <taxon>Actinomycetes</taxon>
        <taxon>Micrococcales</taxon>
        <taxon>Dermatophilaceae</taxon>
        <taxon>Kineosphaera</taxon>
    </lineage>
</organism>
<evidence type="ECO:0000256" key="4">
    <source>
        <dbReference type="ARBA" id="ARBA00023163"/>
    </source>
</evidence>
<feature type="domain" description="HTH iclR-type" evidence="7">
    <location>
        <begin position="22"/>
        <end position="83"/>
    </location>
</feature>
<dbReference type="Proteomes" id="UP000008366">
    <property type="component" value="Unassembled WGS sequence"/>
</dbReference>
<dbReference type="GO" id="GO:0003700">
    <property type="term" value="F:DNA-binding transcription factor activity"/>
    <property type="evidence" value="ECO:0007669"/>
    <property type="project" value="TreeGrafter"/>
</dbReference>
<dbReference type="PROSITE" id="PS51078">
    <property type="entry name" value="ICLR_ED"/>
    <property type="match status" value="1"/>
</dbReference>
<dbReference type="Pfam" id="PF01614">
    <property type="entry name" value="IclR_C"/>
    <property type="match status" value="1"/>
</dbReference>
<evidence type="ECO:0000256" key="1">
    <source>
        <dbReference type="ARBA" id="ARBA00022798"/>
    </source>
</evidence>
<evidence type="ECO:0000256" key="6">
    <source>
        <dbReference type="ARBA" id="ARBA00070406"/>
    </source>
</evidence>
<dbReference type="InterPro" id="IPR005471">
    <property type="entry name" value="Tscrpt_reg_IclR_N"/>
</dbReference>
<evidence type="ECO:0000313" key="9">
    <source>
        <dbReference type="EMBL" id="GAB95636.1"/>
    </source>
</evidence>
<dbReference type="GO" id="GO:0045892">
    <property type="term" value="P:negative regulation of DNA-templated transcription"/>
    <property type="evidence" value="ECO:0007669"/>
    <property type="project" value="TreeGrafter"/>
</dbReference>
<dbReference type="FunFam" id="1.10.10.10:FF:000056">
    <property type="entry name" value="IclR family transcriptional regulator"/>
    <property type="match status" value="1"/>
</dbReference>
<dbReference type="GO" id="GO:0006071">
    <property type="term" value="P:glycerol metabolic process"/>
    <property type="evidence" value="ECO:0007669"/>
    <property type="project" value="UniProtKB-KW"/>
</dbReference>
<dbReference type="PROSITE" id="PS51077">
    <property type="entry name" value="HTH_ICLR"/>
    <property type="match status" value="1"/>
</dbReference>
<dbReference type="PANTHER" id="PTHR30136:SF24">
    <property type="entry name" value="HTH-TYPE TRANSCRIPTIONAL REPRESSOR ALLR"/>
    <property type="match status" value="1"/>
</dbReference>
<dbReference type="RefSeq" id="WP_006592168.1">
    <property type="nucleotide sequence ID" value="NZ_BAHD01000024.1"/>
</dbReference>
<accession>K6WP85</accession>
<evidence type="ECO:0000259" key="7">
    <source>
        <dbReference type="PROSITE" id="PS51077"/>
    </source>
</evidence>
<keyword evidence="10" id="KW-1185">Reference proteome</keyword>
<evidence type="ECO:0000256" key="3">
    <source>
        <dbReference type="ARBA" id="ARBA00023125"/>
    </source>
</evidence>
<dbReference type="Pfam" id="PF09339">
    <property type="entry name" value="HTH_IclR"/>
    <property type="match status" value="1"/>
</dbReference>
<dbReference type="OrthoDB" id="8479143at2"/>
<protein>
    <recommendedName>
        <fullName evidence="6">Glycerol operon regulatory protein</fullName>
    </recommendedName>
</protein>
<dbReference type="STRING" id="1184609.KILIM_024_00460"/>
<dbReference type="Gene3D" id="3.30.450.40">
    <property type="match status" value="1"/>
</dbReference>
<dbReference type="SUPFAM" id="SSF46785">
    <property type="entry name" value="Winged helix' DNA-binding domain"/>
    <property type="match status" value="1"/>
</dbReference>
<dbReference type="InterPro" id="IPR014757">
    <property type="entry name" value="Tscrpt_reg_IclR_C"/>
</dbReference>
<comment type="caution">
    <text evidence="9">The sequence shown here is derived from an EMBL/GenBank/DDBJ whole genome shotgun (WGS) entry which is preliminary data.</text>
</comment>
<dbReference type="InterPro" id="IPR036390">
    <property type="entry name" value="WH_DNA-bd_sf"/>
</dbReference>